<dbReference type="AlphaFoldDB" id="A0A6V8N943"/>
<dbReference type="GO" id="GO:0003677">
    <property type="term" value="F:DNA binding"/>
    <property type="evidence" value="ECO:0007669"/>
    <property type="project" value="UniProtKB-KW"/>
</dbReference>
<dbReference type="CDD" id="cd01184">
    <property type="entry name" value="INT_C_like_1"/>
    <property type="match status" value="1"/>
</dbReference>
<evidence type="ECO:0000256" key="2">
    <source>
        <dbReference type="ARBA" id="ARBA00023125"/>
    </source>
</evidence>
<dbReference type="Gene3D" id="1.10.443.10">
    <property type="entry name" value="Intergrase catalytic core"/>
    <property type="match status" value="1"/>
</dbReference>
<comment type="similarity">
    <text evidence="1">Belongs to the 'phage' integrase family.</text>
</comment>
<sequence>MIHTDSYLYLSRHNIYYFRAIVPEVVGQGLQKREYRRSMQTRDLRFARTIARALRVCFERNLEAVRASMITWEELRKVLDTQLDQLLRQEREKLRAKGPYPMAADDVWKRNVIPNYRKAIHDISFCGDSAYSGKIPEFARNLAEGILQGTGIELDRSSEMFVRFCEGTVRMYLEFTKQRQVLNDEARSFRSGIQSVATYLPPVAVDGSRGLLLSEVVEKYCNEMVAGNNWQPKTESEMRAIYRVLLGIIHNMPIAQVDHAASSLFKETLLKLPSNMTKKPLYRDKPIQGVVKMQIPKEDRLSIAKVNAYLSRVSSLFHWAIKNGHTTTNPFHGLKIKEKVADYEKRDPFALADLQALFSTPEYQTQKPKHPYQYWLPLMGLFTGARIEELCQLHLDDIRHEGELWVIDINAKGDKKLKTLSSCRVIPMHPRLVDFGLLEYAKSLRKKGHIRLFPELKKRRDGYSQDASRWFTRYRMRCGVTGERKTFHSFRHTVINHLKQRGEVKEKIAAICGHKDESITTGLYGKPYEPAALVSVIEALDFKVAVTTWKV</sequence>
<organism evidence="5 6">
    <name type="scientific">Geomonas limicola</name>
    <dbReference type="NCBI Taxonomy" id="2740186"/>
    <lineage>
        <taxon>Bacteria</taxon>
        <taxon>Pseudomonadati</taxon>
        <taxon>Thermodesulfobacteriota</taxon>
        <taxon>Desulfuromonadia</taxon>
        <taxon>Geobacterales</taxon>
        <taxon>Geobacteraceae</taxon>
        <taxon>Geomonas</taxon>
    </lineage>
</organism>
<keyword evidence="3" id="KW-0233">DNA recombination</keyword>
<proteinExistence type="inferred from homology"/>
<dbReference type="Pfam" id="PF20172">
    <property type="entry name" value="DUF6538"/>
    <property type="match status" value="1"/>
</dbReference>
<keyword evidence="6" id="KW-1185">Reference proteome</keyword>
<gene>
    <name evidence="5" type="ORF">GMLC_16120</name>
</gene>
<comment type="caution">
    <text evidence="5">The sequence shown here is derived from an EMBL/GenBank/DDBJ whole genome shotgun (WGS) entry which is preliminary data.</text>
</comment>
<dbReference type="SUPFAM" id="SSF56349">
    <property type="entry name" value="DNA breaking-rejoining enzymes"/>
    <property type="match status" value="1"/>
</dbReference>
<feature type="domain" description="Tyr recombinase" evidence="4">
    <location>
        <begin position="344"/>
        <end position="538"/>
    </location>
</feature>
<dbReference type="InterPro" id="IPR050090">
    <property type="entry name" value="Tyrosine_recombinase_XerCD"/>
</dbReference>
<dbReference type="EMBL" id="BLXZ01000003">
    <property type="protein sequence ID" value="GFO68033.1"/>
    <property type="molecule type" value="Genomic_DNA"/>
</dbReference>
<reference evidence="6" key="1">
    <citation type="submission" date="2020-06" db="EMBL/GenBank/DDBJ databases">
        <title>Draft genomic sequecing of Geomonas sp. Red745.</title>
        <authorList>
            <person name="Itoh H."/>
            <person name="Xu Z.X."/>
            <person name="Ushijima N."/>
            <person name="Masuda Y."/>
            <person name="Shiratori Y."/>
            <person name="Senoo K."/>
        </authorList>
    </citation>
    <scope>NUCLEOTIDE SEQUENCE [LARGE SCALE GENOMIC DNA]</scope>
    <source>
        <strain evidence="6">Red745</strain>
    </source>
</reference>
<dbReference type="Proteomes" id="UP000587586">
    <property type="component" value="Unassembled WGS sequence"/>
</dbReference>
<dbReference type="InterPro" id="IPR011010">
    <property type="entry name" value="DNA_brk_join_enz"/>
</dbReference>
<accession>A0A6V8N943</accession>
<dbReference type="GO" id="GO:0006310">
    <property type="term" value="P:DNA recombination"/>
    <property type="evidence" value="ECO:0007669"/>
    <property type="project" value="UniProtKB-KW"/>
</dbReference>
<evidence type="ECO:0000256" key="1">
    <source>
        <dbReference type="ARBA" id="ARBA00008857"/>
    </source>
</evidence>
<dbReference type="GO" id="GO:0015074">
    <property type="term" value="P:DNA integration"/>
    <property type="evidence" value="ECO:0007669"/>
    <property type="project" value="InterPro"/>
</dbReference>
<dbReference type="PANTHER" id="PTHR30349">
    <property type="entry name" value="PHAGE INTEGRASE-RELATED"/>
    <property type="match status" value="1"/>
</dbReference>
<dbReference type="PANTHER" id="PTHR30349:SF41">
    <property type="entry name" value="INTEGRASE_RECOMBINASE PROTEIN MJ0367-RELATED"/>
    <property type="match status" value="1"/>
</dbReference>
<dbReference type="Pfam" id="PF00589">
    <property type="entry name" value="Phage_integrase"/>
    <property type="match status" value="1"/>
</dbReference>
<dbReference type="InterPro" id="IPR002104">
    <property type="entry name" value="Integrase_catalytic"/>
</dbReference>
<evidence type="ECO:0000256" key="3">
    <source>
        <dbReference type="ARBA" id="ARBA00023172"/>
    </source>
</evidence>
<evidence type="ECO:0000313" key="6">
    <source>
        <dbReference type="Proteomes" id="UP000587586"/>
    </source>
</evidence>
<dbReference type="Gene3D" id="1.10.150.130">
    <property type="match status" value="1"/>
</dbReference>
<dbReference type="InterPro" id="IPR010998">
    <property type="entry name" value="Integrase_recombinase_N"/>
</dbReference>
<dbReference type="PROSITE" id="PS51898">
    <property type="entry name" value="TYR_RECOMBINASE"/>
    <property type="match status" value="1"/>
</dbReference>
<evidence type="ECO:0000313" key="5">
    <source>
        <dbReference type="EMBL" id="GFO68033.1"/>
    </source>
</evidence>
<name>A0A6V8N943_9BACT</name>
<evidence type="ECO:0000259" key="4">
    <source>
        <dbReference type="PROSITE" id="PS51898"/>
    </source>
</evidence>
<dbReference type="InterPro" id="IPR013762">
    <property type="entry name" value="Integrase-like_cat_sf"/>
</dbReference>
<protein>
    <submittedName>
        <fullName evidence="5">Integrase</fullName>
    </submittedName>
</protein>
<dbReference type="InterPro" id="IPR046668">
    <property type="entry name" value="DUF6538"/>
</dbReference>
<keyword evidence="2" id="KW-0238">DNA-binding</keyword>